<dbReference type="PANTHER" id="PTHR40469">
    <property type="entry name" value="SECRETED GLYCOSYL HYDROLASE"/>
    <property type="match status" value="1"/>
</dbReference>
<dbReference type="SUPFAM" id="SSF52317">
    <property type="entry name" value="Class I glutamine amidotransferase-like"/>
    <property type="match status" value="1"/>
</dbReference>
<dbReference type="EMBL" id="PYFT01000001">
    <property type="protein sequence ID" value="PSR57043.1"/>
    <property type="molecule type" value="Genomic_DNA"/>
</dbReference>
<dbReference type="Gene3D" id="3.40.50.880">
    <property type="match status" value="1"/>
</dbReference>
<sequence>MKKIVKIILWSLFGSLLLFGTALGIFFYKITNGFPVTYETEKPVIQFPQNQPAILVFSKATAFRHRESIAASLPVFTQMAQRNGWFVYQTEEGGVFNPEQLQQFKAVIFNNSTGRVLNEEQEQALSHYVEAGGALLGIHGAGDNSHHWPWYETNLLGTRFSHHPINPQFQKTEVHIEPAVDTILTQQLPASWVHEDEWYVFLDQPKGARVMSYINGDKINANGNMLWMKNKNFGMGSYHPVAWYRAVDQGKTFYTSMGHSQEVWQDANFVRLVENALQWSMK</sequence>
<keyword evidence="3" id="KW-1185">Reference proteome</keyword>
<gene>
    <name evidence="2" type="ORF">AHMF7605_27940</name>
</gene>
<feature type="domain" description="ThuA-like" evidence="1">
    <location>
        <begin position="54"/>
        <end position="279"/>
    </location>
</feature>
<evidence type="ECO:0000259" key="1">
    <source>
        <dbReference type="Pfam" id="PF06283"/>
    </source>
</evidence>
<dbReference type="Proteomes" id="UP000240357">
    <property type="component" value="Unassembled WGS sequence"/>
</dbReference>
<dbReference type="Pfam" id="PF06283">
    <property type="entry name" value="ThuA"/>
    <property type="match status" value="1"/>
</dbReference>
<organism evidence="2 3">
    <name type="scientific">Adhaeribacter arboris</name>
    <dbReference type="NCBI Taxonomy" id="2072846"/>
    <lineage>
        <taxon>Bacteria</taxon>
        <taxon>Pseudomonadati</taxon>
        <taxon>Bacteroidota</taxon>
        <taxon>Cytophagia</taxon>
        <taxon>Cytophagales</taxon>
        <taxon>Hymenobacteraceae</taxon>
        <taxon>Adhaeribacter</taxon>
    </lineage>
</organism>
<dbReference type="OrthoDB" id="9816308at2"/>
<dbReference type="PANTHER" id="PTHR40469:SF2">
    <property type="entry name" value="GALACTOSE-BINDING DOMAIN-LIKE SUPERFAMILY PROTEIN"/>
    <property type="match status" value="1"/>
</dbReference>
<evidence type="ECO:0000313" key="2">
    <source>
        <dbReference type="EMBL" id="PSR57043.1"/>
    </source>
</evidence>
<evidence type="ECO:0000313" key="3">
    <source>
        <dbReference type="Proteomes" id="UP000240357"/>
    </source>
</evidence>
<dbReference type="InterPro" id="IPR029062">
    <property type="entry name" value="Class_I_gatase-like"/>
</dbReference>
<reference evidence="2 3" key="1">
    <citation type="submission" date="2018-03" db="EMBL/GenBank/DDBJ databases">
        <title>Adhaeribacter sp. HMF7605 Genome sequencing and assembly.</title>
        <authorList>
            <person name="Kang H."/>
            <person name="Kang J."/>
            <person name="Cha I."/>
            <person name="Kim H."/>
            <person name="Joh K."/>
        </authorList>
    </citation>
    <scope>NUCLEOTIDE SEQUENCE [LARGE SCALE GENOMIC DNA]</scope>
    <source>
        <strain evidence="2 3">HMF7605</strain>
    </source>
</reference>
<dbReference type="RefSeq" id="WP_106933216.1">
    <property type="nucleotide sequence ID" value="NZ_PYFT01000001.1"/>
</dbReference>
<protein>
    <submittedName>
        <fullName evidence="2">ThuA domain-containing protein</fullName>
    </submittedName>
</protein>
<proteinExistence type="predicted"/>
<dbReference type="InterPro" id="IPR029010">
    <property type="entry name" value="ThuA-like"/>
</dbReference>
<dbReference type="AlphaFoldDB" id="A0A2T2YNF8"/>
<name>A0A2T2YNF8_9BACT</name>
<comment type="caution">
    <text evidence="2">The sequence shown here is derived from an EMBL/GenBank/DDBJ whole genome shotgun (WGS) entry which is preliminary data.</text>
</comment>
<accession>A0A2T2YNF8</accession>